<proteinExistence type="predicted"/>
<reference evidence="2 3" key="1">
    <citation type="submission" date="2018-03" db="EMBL/GenBank/DDBJ databases">
        <title>Genomic Encyclopedia of Archaeal and Bacterial Type Strains, Phase II (KMG-II): from individual species to whole genera.</title>
        <authorList>
            <person name="Goeker M."/>
        </authorList>
    </citation>
    <scope>NUCLEOTIDE SEQUENCE [LARGE SCALE GENOMIC DNA]</scope>
    <source>
        <strain evidence="2 3">DSM 100214</strain>
    </source>
</reference>
<dbReference type="RefSeq" id="WP_110309170.1">
    <property type="nucleotide sequence ID" value="NZ_QICL01000001.1"/>
</dbReference>
<comment type="caution">
    <text evidence="2">The sequence shown here is derived from an EMBL/GenBank/DDBJ whole genome shotgun (WGS) entry which is preliminary data.</text>
</comment>
<protein>
    <submittedName>
        <fullName evidence="2">Uncharacterized protein</fullName>
    </submittedName>
</protein>
<dbReference type="EMBL" id="QICL01000001">
    <property type="protein sequence ID" value="PXV69218.1"/>
    <property type="molecule type" value="Genomic_DNA"/>
</dbReference>
<keyword evidence="3" id="KW-1185">Reference proteome</keyword>
<dbReference type="Proteomes" id="UP000247973">
    <property type="component" value="Unassembled WGS sequence"/>
</dbReference>
<gene>
    <name evidence="2" type="ORF">CLV62_101487</name>
</gene>
<dbReference type="AlphaFoldDB" id="A0A2V3PX96"/>
<evidence type="ECO:0000256" key="1">
    <source>
        <dbReference type="SAM" id="SignalP"/>
    </source>
</evidence>
<keyword evidence="1" id="KW-0732">Signal</keyword>
<evidence type="ECO:0000313" key="3">
    <source>
        <dbReference type="Proteomes" id="UP000247973"/>
    </source>
</evidence>
<name>A0A2V3PX96_9BACT</name>
<evidence type="ECO:0000313" key="2">
    <source>
        <dbReference type="EMBL" id="PXV69218.1"/>
    </source>
</evidence>
<organism evidence="2 3">
    <name type="scientific">Dysgonomonas alginatilytica</name>
    <dbReference type="NCBI Taxonomy" id="1605892"/>
    <lineage>
        <taxon>Bacteria</taxon>
        <taxon>Pseudomonadati</taxon>
        <taxon>Bacteroidota</taxon>
        <taxon>Bacteroidia</taxon>
        <taxon>Bacteroidales</taxon>
        <taxon>Dysgonomonadaceae</taxon>
        <taxon>Dysgonomonas</taxon>
    </lineage>
</organism>
<accession>A0A2V3PX96</accession>
<dbReference type="OrthoDB" id="998140at2"/>
<feature type="chain" id="PRO_5015908728" evidence="1">
    <location>
        <begin position="23"/>
        <end position="83"/>
    </location>
</feature>
<feature type="signal peptide" evidence="1">
    <location>
        <begin position="1"/>
        <end position="22"/>
    </location>
</feature>
<sequence>MKTDLYTKIVLTIIAIALSAIAFQNVNFVSTATASTASTAPNPLPAPTQNNVIDVRLVDVGGEIGTRSYRTQVPVVIVENKDK</sequence>